<dbReference type="EMBL" id="JAIWQS010000003">
    <property type="protein sequence ID" value="KAJ8769752.1"/>
    <property type="molecule type" value="Genomic_DNA"/>
</dbReference>
<feature type="region of interest" description="Disordered" evidence="4">
    <location>
        <begin position="1"/>
        <end position="45"/>
    </location>
</feature>
<dbReference type="GO" id="GO:0005516">
    <property type="term" value="F:calmodulin binding"/>
    <property type="evidence" value="ECO:0007669"/>
    <property type="project" value="UniProtKB-KW"/>
</dbReference>
<name>A0AAV8TS21_9ROSI</name>
<evidence type="ECO:0000313" key="7">
    <source>
        <dbReference type="Proteomes" id="UP001159364"/>
    </source>
</evidence>
<evidence type="ECO:0000259" key="5">
    <source>
        <dbReference type="Pfam" id="PF13178"/>
    </source>
</evidence>
<protein>
    <recommendedName>
        <fullName evidence="5">DUF4005 domain-containing protein</fullName>
    </recommendedName>
</protein>
<dbReference type="Gene3D" id="1.20.5.190">
    <property type="match status" value="1"/>
</dbReference>
<dbReference type="PANTHER" id="PTHR32295">
    <property type="entry name" value="IQ-DOMAIN 5-RELATED"/>
    <property type="match status" value="1"/>
</dbReference>
<comment type="subunit">
    <text evidence="3">Binds to multiple calmodulin (CaM) in the presence of Ca(2+) and CaM-like proteins.</text>
</comment>
<evidence type="ECO:0000256" key="3">
    <source>
        <dbReference type="ARBA" id="ARBA00024378"/>
    </source>
</evidence>
<feature type="compositionally biased region" description="Basic and acidic residues" evidence="4">
    <location>
        <begin position="20"/>
        <end position="43"/>
    </location>
</feature>
<feature type="region of interest" description="Disordered" evidence="4">
    <location>
        <begin position="401"/>
        <end position="453"/>
    </location>
</feature>
<gene>
    <name evidence="6" type="ORF">K2173_005958</name>
</gene>
<evidence type="ECO:0000256" key="2">
    <source>
        <dbReference type="ARBA" id="ARBA00024341"/>
    </source>
</evidence>
<dbReference type="InterPro" id="IPR025064">
    <property type="entry name" value="DUF4005"/>
</dbReference>
<organism evidence="6 7">
    <name type="scientific">Erythroxylum novogranatense</name>
    <dbReference type="NCBI Taxonomy" id="1862640"/>
    <lineage>
        <taxon>Eukaryota</taxon>
        <taxon>Viridiplantae</taxon>
        <taxon>Streptophyta</taxon>
        <taxon>Embryophyta</taxon>
        <taxon>Tracheophyta</taxon>
        <taxon>Spermatophyta</taxon>
        <taxon>Magnoliopsida</taxon>
        <taxon>eudicotyledons</taxon>
        <taxon>Gunneridae</taxon>
        <taxon>Pentapetalae</taxon>
        <taxon>rosids</taxon>
        <taxon>fabids</taxon>
        <taxon>Malpighiales</taxon>
        <taxon>Erythroxylaceae</taxon>
        <taxon>Erythroxylum</taxon>
    </lineage>
</organism>
<dbReference type="Proteomes" id="UP001159364">
    <property type="component" value="Linkage Group LG03"/>
</dbReference>
<dbReference type="PANTHER" id="PTHR32295:SF121">
    <property type="entry name" value="DUF4005 DOMAIN-CONTAINING PROTEIN"/>
    <property type="match status" value="1"/>
</dbReference>
<keyword evidence="7" id="KW-1185">Reference proteome</keyword>
<feature type="domain" description="DUF4005" evidence="5">
    <location>
        <begin position="395"/>
        <end position="475"/>
    </location>
</feature>
<accession>A0AAV8TS21</accession>
<evidence type="ECO:0000256" key="4">
    <source>
        <dbReference type="SAM" id="MobiDB-lite"/>
    </source>
</evidence>
<evidence type="ECO:0000313" key="6">
    <source>
        <dbReference type="EMBL" id="KAJ8769752.1"/>
    </source>
</evidence>
<comment type="caution">
    <text evidence="6">The sequence shown here is derived from an EMBL/GenBank/DDBJ whole genome shotgun (WGS) entry which is preliminary data.</text>
</comment>
<keyword evidence="1" id="KW-0112">Calmodulin-binding</keyword>
<feature type="compositionally biased region" description="Polar residues" evidence="4">
    <location>
        <begin position="418"/>
        <end position="427"/>
    </location>
</feature>
<dbReference type="SMART" id="SM00015">
    <property type="entry name" value="IQ"/>
    <property type="match status" value="2"/>
</dbReference>
<comment type="similarity">
    <text evidence="2">Belongs to the IQD family.</text>
</comment>
<dbReference type="PROSITE" id="PS50096">
    <property type="entry name" value="IQ"/>
    <property type="match status" value="2"/>
</dbReference>
<reference evidence="6 7" key="1">
    <citation type="submission" date="2021-09" db="EMBL/GenBank/DDBJ databases">
        <title>Genomic insights and catalytic innovation underlie evolution of tropane alkaloids biosynthesis.</title>
        <authorList>
            <person name="Wang Y.-J."/>
            <person name="Tian T."/>
            <person name="Huang J.-P."/>
            <person name="Huang S.-X."/>
        </authorList>
    </citation>
    <scope>NUCLEOTIDE SEQUENCE [LARGE SCALE GENOMIC DNA]</scope>
    <source>
        <strain evidence="6">KIB-2018</strain>
        <tissue evidence="6">Leaf</tissue>
    </source>
</reference>
<proteinExistence type="inferred from homology"/>
<sequence length="519" mass="58783">MGKVGGSSWLTAVKRAFRSPNKDHHEKSIRRREDHEQDDEEKKRGKRRWIFRKCSYQETVIHHSEGKAKTTSAAKITSTPNTVNSMAEAADVKQRHALAVAMATTAAAQAAVASAQAAVEVARLTRPSLLVKQHFAAIAIQTAFRGYLARRALRALRGLVKLQALVRGHNVRQRAKMALECMQALIRVQARVCDQRKRLSYEGNSNHNNLWSIHPTDRKSTSMDDISDCDEYLHWNNNPQALEEIKTIQQEKSEIAMKREKALSYAFSHQLHKQMWVSDHKEITYASEGELEGKPRRLDWCTRRRSLENRASTALLDNRESVKTVEMDTSRPYSHSTPSIHDVPHQYATYQQHRSSSFSVASPLHRTHNNIRSLKEPLTPSPSKARTLLQVHSASPRCLRQDRNPENREIPLGPGATSMPNYMTATVSAKARLRAHSAPRQRQSTPEREKNSTVKKRLYFAVPDTETIIKSGSSDNSSIVDYSLRSPSYKGSTMWCGYTSTMNDVSSPRSTDDLGRRLR</sequence>
<dbReference type="Pfam" id="PF00612">
    <property type="entry name" value="IQ"/>
    <property type="match status" value="2"/>
</dbReference>
<evidence type="ECO:0000256" key="1">
    <source>
        <dbReference type="ARBA" id="ARBA00022860"/>
    </source>
</evidence>
<dbReference type="AlphaFoldDB" id="A0AAV8TS21"/>
<dbReference type="Pfam" id="PF13178">
    <property type="entry name" value="DUF4005"/>
    <property type="match status" value="1"/>
</dbReference>
<dbReference type="InterPro" id="IPR000048">
    <property type="entry name" value="IQ_motif_EF-hand-BS"/>
</dbReference>